<keyword evidence="6 9" id="KW-0472">Membrane</keyword>
<feature type="transmembrane region" description="Helical" evidence="9">
    <location>
        <begin position="205"/>
        <end position="225"/>
    </location>
</feature>
<evidence type="ECO:0000313" key="12">
    <source>
        <dbReference type="RefSeq" id="XP_034234014.1"/>
    </source>
</evidence>
<keyword evidence="11" id="KW-1185">Reference proteome</keyword>
<dbReference type="PRINTS" id="PR00237">
    <property type="entry name" value="GPCRRHODOPSN"/>
</dbReference>
<evidence type="ECO:0000256" key="5">
    <source>
        <dbReference type="ARBA" id="ARBA00023040"/>
    </source>
</evidence>
<feature type="transmembrane region" description="Helical" evidence="9">
    <location>
        <begin position="75"/>
        <end position="98"/>
    </location>
</feature>
<feature type="domain" description="G-protein coupled receptors family 1 profile" evidence="10">
    <location>
        <begin position="53"/>
        <end position="350"/>
    </location>
</feature>
<dbReference type="GO" id="GO:0008188">
    <property type="term" value="F:neuropeptide receptor activity"/>
    <property type="evidence" value="ECO:0007669"/>
    <property type="project" value="TreeGrafter"/>
</dbReference>
<dbReference type="AlphaFoldDB" id="A0A6P8ZIQ5"/>
<dbReference type="KEGG" id="tpal:117641029"/>
<dbReference type="InterPro" id="IPR017452">
    <property type="entry name" value="GPCR_Rhodpsn_7TM"/>
</dbReference>
<dbReference type="Pfam" id="PF00001">
    <property type="entry name" value="7tm_1"/>
    <property type="match status" value="1"/>
</dbReference>
<reference evidence="12" key="1">
    <citation type="submission" date="2025-08" db="UniProtKB">
        <authorList>
            <consortium name="RefSeq"/>
        </authorList>
    </citation>
    <scope>IDENTIFICATION</scope>
    <source>
        <tissue evidence="12">Total insect</tissue>
    </source>
</reference>
<evidence type="ECO:0000256" key="8">
    <source>
        <dbReference type="ARBA" id="ARBA00023224"/>
    </source>
</evidence>
<dbReference type="PANTHER" id="PTHR24238:SF69">
    <property type="entry name" value="G-PROTEIN COUPLED RECEPTOR 165"/>
    <property type="match status" value="1"/>
</dbReference>
<feature type="non-terminal residue" evidence="12">
    <location>
        <position position="399"/>
    </location>
</feature>
<feature type="transmembrane region" description="Helical" evidence="9">
    <location>
        <begin position="334"/>
        <end position="355"/>
    </location>
</feature>
<evidence type="ECO:0000256" key="4">
    <source>
        <dbReference type="ARBA" id="ARBA00022989"/>
    </source>
</evidence>
<dbReference type="Gene3D" id="1.20.1070.10">
    <property type="entry name" value="Rhodopsin 7-helix transmembrane proteins"/>
    <property type="match status" value="1"/>
</dbReference>
<comment type="similarity">
    <text evidence="2">Belongs to the G-protein coupled receptor 1 family.</text>
</comment>
<evidence type="ECO:0000313" key="11">
    <source>
        <dbReference type="Proteomes" id="UP000515158"/>
    </source>
</evidence>
<name>A0A6P8ZIQ5_THRPL</name>
<evidence type="ECO:0000256" key="3">
    <source>
        <dbReference type="ARBA" id="ARBA00022692"/>
    </source>
</evidence>
<dbReference type="PANTHER" id="PTHR24238">
    <property type="entry name" value="G-PROTEIN COUPLED RECEPTOR"/>
    <property type="match status" value="1"/>
</dbReference>
<keyword evidence="5" id="KW-0297">G-protein coupled receptor</keyword>
<feature type="transmembrane region" description="Helical" evidence="9">
    <location>
        <begin position="40"/>
        <end position="63"/>
    </location>
</feature>
<keyword evidence="3 9" id="KW-0812">Transmembrane</keyword>
<feature type="transmembrane region" description="Helical" evidence="9">
    <location>
        <begin position="147"/>
        <end position="168"/>
    </location>
</feature>
<evidence type="ECO:0000259" key="10">
    <source>
        <dbReference type="PROSITE" id="PS50262"/>
    </source>
</evidence>
<evidence type="ECO:0000256" key="9">
    <source>
        <dbReference type="SAM" id="Phobius"/>
    </source>
</evidence>
<keyword evidence="8" id="KW-0807">Transducer</keyword>
<dbReference type="RefSeq" id="XP_034234014.1">
    <property type="nucleotide sequence ID" value="XM_034378123.1"/>
</dbReference>
<keyword evidence="7" id="KW-0675">Receptor</keyword>
<dbReference type="SUPFAM" id="SSF81321">
    <property type="entry name" value="Family A G protein-coupled receptor-like"/>
    <property type="match status" value="1"/>
</dbReference>
<feature type="transmembrane region" description="Helical" evidence="9">
    <location>
        <begin position="293"/>
        <end position="314"/>
    </location>
</feature>
<dbReference type="Proteomes" id="UP000515158">
    <property type="component" value="Unplaced"/>
</dbReference>
<feature type="transmembrane region" description="Helical" evidence="9">
    <location>
        <begin position="118"/>
        <end position="135"/>
    </location>
</feature>
<protein>
    <submittedName>
        <fullName evidence="12">Neuropeptide Y receptor type 4-like</fullName>
    </submittedName>
</protein>
<proteinExistence type="inferred from homology"/>
<keyword evidence="4 9" id="KW-1133">Transmembrane helix</keyword>
<dbReference type="InParanoid" id="A0A6P8ZIQ5"/>
<dbReference type="GeneID" id="117641029"/>
<evidence type="ECO:0000256" key="6">
    <source>
        <dbReference type="ARBA" id="ARBA00023136"/>
    </source>
</evidence>
<dbReference type="InterPro" id="IPR000276">
    <property type="entry name" value="GPCR_Rhodpsn"/>
</dbReference>
<sequence>MADSSESEKALEGLLGTSNGSLLLKPVIKTTLESSYPVIVAMYALLVVSGAVLNLGLLGLVLLRRLHHQNTMCLLANLALAHLVQCLAGIPITLTVMLVTNWVLGRFLCYFLPMLQDIPMHVSVLTFVIMAYDRYRFIEDPSKQRLPAVVFAIGTWLTASCIVVPYPIYTTYLHIEEYIPRSGDAQDSPDIAVCFANLGNNIHDYMRCIFVLMYVIPAIVAAYIHGQTSRMLKDKQTVTLVLYDTRAARSPRTSSASVHGYRRSVPMRNSLYVAPHAGTAELDLPKEERTQKYLVSMTSAFFVLVAPLNILRVIKSELNETYENTAHFDMAYSVLVWISFLPTCTMPLFVAAWVLSRSEKERVRGYFRFSNRRHTRGGVRAAQCSLPTSGGSATDGDGY</sequence>
<dbReference type="GO" id="GO:0005886">
    <property type="term" value="C:plasma membrane"/>
    <property type="evidence" value="ECO:0007669"/>
    <property type="project" value="TreeGrafter"/>
</dbReference>
<dbReference type="PROSITE" id="PS50262">
    <property type="entry name" value="G_PROTEIN_RECEP_F1_2"/>
    <property type="match status" value="1"/>
</dbReference>
<dbReference type="OrthoDB" id="5975336at2759"/>
<evidence type="ECO:0000256" key="1">
    <source>
        <dbReference type="ARBA" id="ARBA00004141"/>
    </source>
</evidence>
<comment type="subcellular location">
    <subcellularLocation>
        <location evidence="1">Membrane</location>
        <topology evidence="1">Multi-pass membrane protein</topology>
    </subcellularLocation>
</comment>
<organism evidence="12">
    <name type="scientific">Thrips palmi</name>
    <name type="common">Melon thrips</name>
    <dbReference type="NCBI Taxonomy" id="161013"/>
    <lineage>
        <taxon>Eukaryota</taxon>
        <taxon>Metazoa</taxon>
        <taxon>Ecdysozoa</taxon>
        <taxon>Arthropoda</taxon>
        <taxon>Hexapoda</taxon>
        <taxon>Insecta</taxon>
        <taxon>Pterygota</taxon>
        <taxon>Neoptera</taxon>
        <taxon>Paraneoptera</taxon>
        <taxon>Thysanoptera</taxon>
        <taxon>Terebrantia</taxon>
        <taxon>Thripoidea</taxon>
        <taxon>Thripidae</taxon>
        <taxon>Thrips</taxon>
    </lineage>
</organism>
<gene>
    <name evidence="12" type="primary">LOC117641029</name>
</gene>
<accession>A0A6P8ZIQ5</accession>
<evidence type="ECO:0000256" key="7">
    <source>
        <dbReference type="ARBA" id="ARBA00023170"/>
    </source>
</evidence>
<evidence type="ECO:0000256" key="2">
    <source>
        <dbReference type="ARBA" id="ARBA00010663"/>
    </source>
</evidence>